<evidence type="ECO:0000256" key="1">
    <source>
        <dbReference type="ARBA" id="ARBA00004123"/>
    </source>
</evidence>
<dbReference type="CDD" id="cd18315">
    <property type="entry name" value="BTB_POZ_BAB-like"/>
    <property type="match status" value="1"/>
</dbReference>
<keyword evidence="3" id="KW-0832">Ubl conjugation</keyword>
<evidence type="ECO:0000259" key="7">
    <source>
        <dbReference type="PROSITE" id="PS50097"/>
    </source>
</evidence>
<feature type="compositionally biased region" description="Low complexity" evidence="6">
    <location>
        <begin position="153"/>
        <end position="176"/>
    </location>
</feature>
<evidence type="ECO:0000256" key="3">
    <source>
        <dbReference type="ARBA" id="ARBA00022843"/>
    </source>
</evidence>
<dbReference type="GO" id="GO:0048666">
    <property type="term" value="P:neuron development"/>
    <property type="evidence" value="ECO:0007669"/>
    <property type="project" value="UniProtKB-ARBA"/>
</dbReference>
<evidence type="ECO:0000256" key="6">
    <source>
        <dbReference type="SAM" id="MobiDB-lite"/>
    </source>
</evidence>
<dbReference type="GO" id="GO:0005634">
    <property type="term" value="C:nucleus"/>
    <property type="evidence" value="ECO:0007669"/>
    <property type="project" value="UniProtKB-SubCell"/>
</dbReference>
<dbReference type="Pfam" id="PF00096">
    <property type="entry name" value="zf-C2H2"/>
    <property type="match status" value="2"/>
</dbReference>
<keyword evidence="2" id="KW-1017">Isopeptide bond</keyword>
<evidence type="ECO:0000256" key="2">
    <source>
        <dbReference type="ARBA" id="ARBA00022499"/>
    </source>
</evidence>
<dbReference type="GO" id="GO:0006357">
    <property type="term" value="P:regulation of transcription by RNA polymerase II"/>
    <property type="evidence" value="ECO:0007669"/>
    <property type="project" value="TreeGrafter"/>
</dbReference>
<dbReference type="PROSITE" id="PS50097">
    <property type="entry name" value="BTB"/>
    <property type="match status" value="1"/>
</dbReference>
<dbReference type="FunFam" id="3.30.160.60:FF:004117">
    <property type="entry name" value="AGAP001646-PA"/>
    <property type="match status" value="1"/>
</dbReference>
<comment type="caution">
    <text evidence="10">The sequence shown here is derived from an EMBL/GenBank/DDBJ whole genome shotgun (WGS) entry which is preliminary data.</text>
</comment>
<evidence type="ECO:0000256" key="5">
    <source>
        <dbReference type="PROSITE-ProRule" id="PRU00042"/>
    </source>
</evidence>
<dbReference type="Gene3D" id="3.30.160.60">
    <property type="entry name" value="Classic Zinc Finger"/>
    <property type="match status" value="1"/>
</dbReference>
<keyword evidence="5" id="KW-0863">Zinc-finger</keyword>
<dbReference type="Pfam" id="PF00651">
    <property type="entry name" value="BTB"/>
    <property type="match status" value="1"/>
</dbReference>
<feature type="domain" description="C2H2-type" evidence="8">
    <location>
        <begin position="292"/>
        <end position="315"/>
    </location>
</feature>
<dbReference type="PROSITE" id="PS50157">
    <property type="entry name" value="ZINC_FINGER_C2H2_2"/>
    <property type="match status" value="2"/>
</dbReference>
<sequence length="701" mass="79347">MALADDQQFCLRWNNFQANITSQFEALRDDEDFTDVTIACEGQRMQAHKVVLSACSPFFKELFKTNPCSHPIIFMRDVEARHIIALMEFMYAGEVNVAQAHLSAFLKTAESLKIRGLTDTSTETENQKEEDTLYLNPQPSKHASISSKHKTIKQQISSSSTVTSSQDITNNSTSISSPPPKRQCKSESEVSRIRQIKEEAMTVNPFALQNDNRTQELNKSLVQPKVELPDYLSDDDGRDDNISNFYSAGDVTELPGGMEIIPQVSNFNVKDGNQDASSQGGDTRKLHSLDPRPCEECGRVYSNLSNLRQHMKLIHYPTYVQCPVCKKPFKTDLYLRRHIMSSHEGLNRGHPKPNGTSENKNFLNVNMKNAGLNAAGVDIKYELRSASVARAAAKRLSKINRGPLRLRRRRSSDHWLPFELHRQDDSPGETSDISMRVREKGERRNRLIKLGEGIEIYEDQLRSVKWSDYRKLTRGLATILFSPAELATCSVTGQRWSRAGSGERPVKPALDRSKVQAIISYVATRFPMVEISRIKQVLAYKCKENSTAFKMKAVRYYERLDRSIMVEKTYCRLSSRICHSQFTLQERRSRQIINKNTPSLLAEDDDEAVASTNCRVGVLLSSVWFPLESSAESPCGALFWPRHLGQTSGVPLQMYIFPHLVHSSWGSPATKTMNFFNSSLRLVLSFGADFVVSKRFPRPEG</sequence>
<proteinExistence type="predicted"/>
<dbReference type="PANTHER" id="PTHR23110">
    <property type="entry name" value="BTB DOMAIN TRANSCRIPTION FACTOR"/>
    <property type="match status" value="1"/>
</dbReference>
<dbReference type="PANTHER" id="PTHR23110:SF99">
    <property type="entry name" value="BROAD-COMPLEX CORE PROTEIN ISOFORM 6"/>
    <property type="match status" value="1"/>
</dbReference>
<dbReference type="GO" id="GO:0003006">
    <property type="term" value="P:developmental process involved in reproduction"/>
    <property type="evidence" value="ECO:0007669"/>
    <property type="project" value="UniProtKB-ARBA"/>
</dbReference>
<dbReference type="SMART" id="SM00225">
    <property type="entry name" value="BTB"/>
    <property type="match status" value="1"/>
</dbReference>
<evidence type="ECO:0000256" key="4">
    <source>
        <dbReference type="ARBA" id="ARBA00023242"/>
    </source>
</evidence>
<evidence type="ECO:0000259" key="8">
    <source>
        <dbReference type="PROSITE" id="PS50157"/>
    </source>
</evidence>
<dbReference type="GO" id="GO:0003677">
    <property type="term" value="F:DNA binding"/>
    <property type="evidence" value="ECO:0007669"/>
    <property type="project" value="InterPro"/>
</dbReference>
<gene>
    <name evidence="10" type="ORF">GEV33_008712</name>
</gene>
<keyword evidence="5" id="KW-0479">Metal-binding</keyword>
<accession>A0A8J6HG30</accession>
<dbReference type="PROSITE" id="PS00028">
    <property type="entry name" value="ZINC_FINGER_C2H2_1"/>
    <property type="match status" value="2"/>
</dbReference>
<name>A0A8J6HG30_TENMO</name>
<dbReference type="Gene3D" id="1.10.10.2590">
    <property type="entry name" value="BEN domain"/>
    <property type="match status" value="1"/>
</dbReference>
<dbReference type="SUPFAM" id="SSF54695">
    <property type="entry name" value="POZ domain"/>
    <property type="match status" value="1"/>
</dbReference>
<dbReference type="Pfam" id="PF10523">
    <property type="entry name" value="BEN"/>
    <property type="match status" value="1"/>
</dbReference>
<feature type="domain" description="BEN" evidence="9">
    <location>
        <begin position="451"/>
        <end position="552"/>
    </location>
</feature>
<dbReference type="Proteomes" id="UP000719412">
    <property type="component" value="Unassembled WGS sequence"/>
</dbReference>
<reference evidence="10" key="1">
    <citation type="journal article" date="2020" name="J Insects Food Feed">
        <title>The yellow mealworm (Tenebrio molitor) genome: a resource for the emerging insects as food and feed industry.</title>
        <authorList>
            <person name="Eriksson T."/>
            <person name="Andere A."/>
            <person name="Kelstrup H."/>
            <person name="Emery V."/>
            <person name="Picard C."/>
        </authorList>
    </citation>
    <scope>NUCLEOTIDE SEQUENCE</scope>
    <source>
        <strain evidence="10">Stoneville</strain>
        <tissue evidence="10">Whole head</tissue>
    </source>
</reference>
<organism evidence="10 11">
    <name type="scientific">Tenebrio molitor</name>
    <name type="common">Yellow mealworm beetle</name>
    <dbReference type="NCBI Taxonomy" id="7067"/>
    <lineage>
        <taxon>Eukaryota</taxon>
        <taxon>Metazoa</taxon>
        <taxon>Ecdysozoa</taxon>
        <taxon>Arthropoda</taxon>
        <taxon>Hexapoda</taxon>
        <taxon>Insecta</taxon>
        <taxon>Pterygota</taxon>
        <taxon>Neoptera</taxon>
        <taxon>Endopterygota</taxon>
        <taxon>Coleoptera</taxon>
        <taxon>Polyphaga</taxon>
        <taxon>Cucujiformia</taxon>
        <taxon>Tenebrionidae</taxon>
        <taxon>Tenebrio</taxon>
    </lineage>
</organism>
<evidence type="ECO:0000313" key="10">
    <source>
        <dbReference type="EMBL" id="KAH0814079.1"/>
    </source>
</evidence>
<dbReference type="SUPFAM" id="SSF57667">
    <property type="entry name" value="beta-beta-alpha zinc fingers"/>
    <property type="match status" value="1"/>
</dbReference>
<dbReference type="InterPro" id="IPR051095">
    <property type="entry name" value="Dros_DevTransReg"/>
</dbReference>
<dbReference type="SMART" id="SM01025">
    <property type="entry name" value="BEN"/>
    <property type="match status" value="1"/>
</dbReference>
<protein>
    <submittedName>
        <fullName evidence="10">Uncharacterized protein</fullName>
    </submittedName>
</protein>
<dbReference type="InterPro" id="IPR000210">
    <property type="entry name" value="BTB/POZ_dom"/>
</dbReference>
<dbReference type="InterPro" id="IPR036236">
    <property type="entry name" value="Znf_C2H2_sf"/>
</dbReference>
<dbReference type="PROSITE" id="PS51457">
    <property type="entry name" value="BEN"/>
    <property type="match status" value="1"/>
</dbReference>
<dbReference type="GO" id="GO:0008270">
    <property type="term" value="F:zinc ion binding"/>
    <property type="evidence" value="ECO:0007669"/>
    <property type="project" value="UniProtKB-KW"/>
</dbReference>
<dbReference type="GO" id="GO:0048513">
    <property type="term" value="P:animal organ development"/>
    <property type="evidence" value="ECO:0007669"/>
    <property type="project" value="UniProtKB-ARBA"/>
</dbReference>
<dbReference type="AlphaFoldDB" id="A0A8J6HG30"/>
<feature type="domain" description="BTB" evidence="7">
    <location>
        <begin position="34"/>
        <end position="99"/>
    </location>
</feature>
<dbReference type="InterPro" id="IPR011333">
    <property type="entry name" value="SKP1/BTB/POZ_sf"/>
</dbReference>
<dbReference type="Gene3D" id="3.30.710.10">
    <property type="entry name" value="Potassium Channel Kv1.1, Chain A"/>
    <property type="match status" value="1"/>
</dbReference>
<reference evidence="10" key="2">
    <citation type="submission" date="2021-08" db="EMBL/GenBank/DDBJ databases">
        <authorList>
            <person name="Eriksson T."/>
        </authorList>
    </citation>
    <scope>NUCLEOTIDE SEQUENCE</scope>
    <source>
        <strain evidence="10">Stoneville</strain>
        <tissue evidence="10">Whole head</tissue>
    </source>
</reference>
<keyword evidence="11" id="KW-1185">Reference proteome</keyword>
<keyword evidence="5" id="KW-0862">Zinc</keyword>
<dbReference type="InterPro" id="IPR018379">
    <property type="entry name" value="BEN_domain"/>
</dbReference>
<dbReference type="EMBL" id="JABDTM020024659">
    <property type="protein sequence ID" value="KAH0814079.1"/>
    <property type="molecule type" value="Genomic_DNA"/>
</dbReference>
<evidence type="ECO:0000313" key="11">
    <source>
        <dbReference type="Proteomes" id="UP000719412"/>
    </source>
</evidence>
<keyword evidence="4" id="KW-0539">Nucleus</keyword>
<comment type="subcellular location">
    <subcellularLocation>
        <location evidence="1">Nucleus</location>
    </subcellularLocation>
</comment>
<dbReference type="InterPro" id="IPR013087">
    <property type="entry name" value="Znf_C2H2_type"/>
</dbReference>
<dbReference type="SMART" id="SM00355">
    <property type="entry name" value="ZnF_C2H2"/>
    <property type="match status" value="2"/>
</dbReference>
<feature type="domain" description="C2H2-type" evidence="8">
    <location>
        <begin position="320"/>
        <end position="348"/>
    </location>
</feature>
<evidence type="ECO:0000259" key="9">
    <source>
        <dbReference type="PROSITE" id="PS51457"/>
    </source>
</evidence>
<feature type="region of interest" description="Disordered" evidence="6">
    <location>
        <begin position="118"/>
        <end position="190"/>
    </location>
</feature>